<dbReference type="EMBL" id="LT629739">
    <property type="protein sequence ID" value="SDS30937.1"/>
    <property type="molecule type" value="Genomic_DNA"/>
</dbReference>
<dbReference type="InterPro" id="IPR003680">
    <property type="entry name" value="Flavodoxin_fold"/>
</dbReference>
<dbReference type="Proteomes" id="UP000199700">
    <property type="component" value="Chromosome"/>
</dbReference>
<evidence type="ECO:0000313" key="4">
    <source>
        <dbReference type="EMBL" id="SDS30937.1"/>
    </source>
</evidence>
<dbReference type="OrthoDB" id="9798454at2"/>
<dbReference type="GO" id="GO:0005829">
    <property type="term" value="C:cytosol"/>
    <property type="evidence" value="ECO:0007669"/>
    <property type="project" value="TreeGrafter"/>
</dbReference>
<evidence type="ECO:0000256" key="1">
    <source>
        <dbReference type="ARBA" id="ARBA00006252"/>
    </source>
</evidence>
<dbReference type="GO" id="GO:0003955">
    <property type="term" value="F:NAD(P)H dehydrogenase (quinone) activity"/>
    <property type="evidence" value="ECO:0007669"/>
    <property type="project" value="TreeGrafter"/>
</dbReference>
<evidence type="ECO:0000259" key="3">
    <source>
        <dbReference type="Pfam" id="PF02525"/>
    </source>
</evidence>
<dbReference type="PANTHER" id="PTHR10204:SF34">
    <property type="entry name" value="NAD(P)H DEHYDROGENASE [QUINONE] 1 ISOFORM 1"/>
    <property type="match status" value="1"/>
</dbReference>
<dbReference type="Gene3D" id="3.40.50.360">
    <property type="match status" value="1"/>
</dbReference>
<accession>A0A1H1R5A5</accession>
<dbReference type="InterPro" id="IPR051545">
    <property type="entry name" value="NAD(P)H_dehydrogenase_qn"/>
</dbReference>
<dbReference type="AlphaFoldDB" id="A0A1H1R5A5"/>
<dbReference type="InterPro" id="IPR029039">
    <property type="entry name" value="Flavoprotein-like_sf"/>
</dbReference>
<dbReference type="RefSeq" id="WP_092104828.1">
    <property type="nucleotide sequence ID" value="NZ_LT629739.1"/>
</dbReference>
<comment type="similarity">
    <text evidence="1">Belongs to the NAD(P)H dehydrogenase (quinone) family.</text>
</comment>
<organism evidence="4 5">
    <name type="scientific">Brevibacterium sandarakinum</name>
    <dbReference type="NCBI Taxonomy" id="629680"/>
    <lineage>
        <taxon>Bacteria</taxon>
        <taxon>Bacillati</taxon>
        <taxon>Actinomycetota</taxon>
        <taxon>Actinomycetes</taxon>
        <taxon>Micrococcales</taxon>
        <taxon>Brevibacteriaceae</taxon>
        <taxon>Brevibacterium</taxon>
    </lineage>
</organism>
<keyword evidence="5" id="KW-1185">Reference proteome</keyword>
<gene>
    <name evidence="4" type="ORF">SAMN04489751_1721</name>
</gene>
<sequence>MTTTKPQALYVYAHPDARSFNRALFDAGRTALARTHDVVTSDLYAMGFEPALSRADLGERADVDSPFLDRWTQAASEGQLPDEVALEQQKLLDADLIVFQFPLWWYSVPAMLKGWFDRVFSSGFGFNVTDPETGLPWKYGGGLLAGRRALLTITLGEDLRTVGTRGIAGDLDSLLFGVTHGTLFYAGIEPLALHTIPDADGLSPDEAQHEIDRFTHRLANLADEAPIPFRTMMSGDYRPGRALREELVPGRTDLGIHRVDA</sequence>
<dbReference type="Pfam" id="PF02525">
    <property type="entry name" value="Flavodoxin_2"/>
    <property type="match status" value="1"/>
</dbReference>
<evidence type="ECO:0000256" key="2">
    <source>
        <dbReference type="ARBA" id="ARBA00023002"/>
    </source>
</evidence>
<proteinExistence type="inferred from homology"/>
<evidence type="ECO:0000313" key="5">
    <source>
        <dbReference type="Proteomes" id="UP000199700"/>
    </source>
</evidence>
<dbReference type="SUPFAM" id="SSF52218">
    <property type="entry name" value="Flavoproteins"/>
    <property type="match status" value="1"/>
</dbReference>
<reference evidence="4" key="1">
    <citation type="submission" date="2016-10" db="EMBL/GenBank/DDBJ databases">
        <authorList>
            <person name="Varghese N."/>
            <person name="Submissions S."/>
        </authorList>
    </citation>
    <scope>NUCLEOTIDE SEQUENCE [LARGE SCALE GENOMIC DNA]</scope>
    <source>
        <strain evidence="4">DSM 22082</strain>
    </source>
</reference>
<protein>
    <submittedName>
        <fullName evidence="4">NAD(P)H dehydrogenase (Quinone)</fullName>
    </submittedName>
</protein>
<dbReference type="PANTHER" id="PTHR10204">
    <property type="entry name" value="NAD P H OXIDOREDUCTASE-RELATED"/>
    <property type="match status" value="1"/>
</dbReference>
<keyword evidence="2" id="KW-0560">Oxidoreductase</keyword>
<dbReference type="STRING" id="629680.SAMN04489751_1721"/>
<name>A0A1H1R5A5_BRESA</name>
<feature type="domain" description="Flavodoxin-like fold" evidence="3">
    <location>
        <begin position="8"/>
        <end position="213"/>
    </location>
</feature>